<evidence type="ECO:0000256" key="1">
    <source>
        <dbReference type="ARBA" id="ARBA00009627"/>
    </source>
</evidence>
<dbReference type="InterPro" id="IPR006746">
    <property type="entry name" value="26S_Psome_Rpn12"/>
</dbReference>
<gene>
    <name evidence="5" type="ORF">OKIOD_LOCUS10701</name>
</gene>
<dbReference type="Gene3D" id="1.25.40.990">
    <property type="match status" value="1"/>
</dbReference>
<dbReference type="InterPro" id="IPR033464">
    <property type="entry name" value="CSN8_PSD8_EIF3K"/>
</dbReference>
<comment type="similarity">
    <text evidence="1">Belongs to the proteasome subunit S14 family.</text>
</comment>
<keyword evidence="6" id="KW-1185">Reference proteome</keyword>
<dbReference type="Proteomes" id="UP001158576">
    <property type="component" value="Chromosome 1"/>
</dbReference>
<proteinExistence type="inferred from homology"/>
<evidence type="ECO:0000256" key="3">
    <source>
        <dbReference type="ARBA" id="ARBA00022942"/>
    </source>
</evidence>
<protein>
    <recommendedName>
        <fullName evidence="2">26S proteasome non-ATPase regulatory subunit 8</fullName>
    </recommendedName>
</protein>
<evidence type="ECO:0000256" key="2">
    <source>
        <dbReference type="ARBA" id="ARBA00014939"/>
    </source>
</evidence>
<dbReference type="Pfam" id="PF10075">
    <property type="entry name" value="CSN8_PSD8_EIF3K"/>
    <property type="match status" value="1"/>
</dbReference>
<accession>A0ABN7SPI4</accession>
<evidence type="ECO:0000313" key="6">
    <source>
        <dbReference type="Proteomes" id="UP001158576"/>
    </source>
</evidence>
<reference evidence="5 6" key="1">
    <citation type="submission" date="2021-04" db="EMBL/GenBank/DDBJ databases">
        <authorList>
            <person name="Bliznina A."/>
        </authorList>
    </citation>
    <scope>NUCLEOTIDE SEQUENCE [LARGE SCALE GENOMIC DNA]</scope>
</reference>
<organism evidence="5 6">
    <name type="scientific">Oikopleura dioica</name>
    <name type="common">Tunicate</name>
    <dbReference type="NCBI Taxonomy" id="34765"/>
    <lineage>
        <taxon>Eukaryota</taxon>
        <taxon>Metazoa</taxon>
        <taxon>Chordata</taxon>
        <taxon>Tunicata</taxon>
        <taxon>Appendicularia</taxon>
        <taxon>Copelata</taxon>
        <taxon>Oikopleuridae</taxon>
        <taxon>Oikopleura</taxon>
    </lineage>
</organism>
<evidence type="ECO:0000313" key="5">
    <source>
        <dbReference type="EMBL" id="CAG5105223.1"/>
    </source>
</evidence>
<dbReference type="EMBL" id="OU015566">
    <property type="protein sequence ID" value="CAG5105223.1"/>
    <property type="molecule type" value="Genomic_DNA"/>
</dbReference>
<dbReference type="PROSITE" id="PS50250">
    <property type="entry name" value="PCI"/>
    <property type="match status" value="1"/>
</dbReference>
<feature type="domain" description="PCI" evidence="4">
    <location>
        <begin position="85"/>
        <end position="254"/>
    </location>
</feature>
<sequence length="267" mass="31092">MSSKKQVFDEAVKLYQELSQEFKGKSGQPNLEQCGNILSKLKILLTKLTFLPAEETSNAQKELTLARDVIELGALYSVATRDIPAFKKYMQQLKAYYFDYKDMPKSYFRSQLLGLNLLCLLAQNNVAEFHTEIERLTYDEMQNDLYIKHPIKIEQYLMEGNYNKLFLAKSNIPSESYSYFIEILLITVREEIASCLEKAYKDMSTNETQRLLHLASEKQLQEFAGERNWDMDAKLVTFPREEVKDSIPAKDMTKMMLDYACELEMII</sequence>
<name>A0ABN7SPI4_OIKDI</name>
<dbReference type="InterPro" id="IPR000717">
    <property type="entry name" value="PCI_dom"/>
</dbReference>
<dbReference type="PANTHER" id="PTHR12387">
    <property type="entry name" value="26S PROTEASOME NON-ATPASE REGULATORY SUBUNIT 8"/>
    <property type="match status" value="1"/>
</dbReference>
<keyword evidence="3" id="KW-0647">Proteasome</keyword>
<evidence type="ECO:0000259" key="4">
    <source>
        <dbReference type="PROSITE" id="PS50250"/>
    </source>
</evidence>
<dbReference type="PANTHER" id="PTHR12387:SF0">
    <property type="entry name" value="26S PROTEASOME NON-ATPASE REGULATORY SUBUNIT 8"/>
    <property type="match status" value="1"/>
</dbReference>